<dbReference type="CDD" id="cd00118">
    <property type="entry name" value="LysM"/>
    <property type="match status" value="1"/>
</dbReference>
<keyword evidence="3" id="KW-1185">Reference proteome</keyword>
<dbReference type="AlphaFoldDB" id="A0A3M9MFU8"/>
<dbReference type="Pfam" id="PF07608">
    <property type="entry name" value="DUF1571"/>
    <property type="match status" value="1"/>
</dbReference>
<name>A0A3M9MFU8_9BACT</name>
<dbReference type="SUPFAM" id="SSF54106">
    <property type="entry name" value="LysM domain"/>
    <property type="match status" value="1"/>
</dbReference>
<gene>
    <name evidence="2" type="ORF">EFB08_16955</name>
</gene>
<dbReference type="Proteomes" id="UP000272117">
    <property type="component" value="Unassembled WGS sequence"/>
</dbReference>
<dbReference type="InterPro" id="IPR036779">
    <property type="entry name" value="LysM_dom_sf"/>
</dbReference>
<evidence type="ECO:0000313" key="3">
    <source>
        <dbReference type="Proteomes" id="UP000272117"/>
    </source>
</evidence>
<protein>
    <submittedName>
        <fullName evidence="2">DUF1571 domain-containing protein</fullName>
    </submittedName>
</protein>
<sequence>MSIKPQSTYFFTWILLLMLVVPIMGIGPVNRPAAITSKEIIDKMFVSIKQLRTVKFIMKNSERRENRNREGEQHIKINISPFWLYAYIAKPSKGVEALWRQGENNNNVLVHPNSFPYLSLNLDPNGSLVRSGSHHNLFAANPNYTADIIRDTYKKVGQEFSEIFKYEGDAKFDGKDCYRIVIDYTPYKLYNYRVKQGEDVFSIAQKLYLNEFKIKELNKLKDFTGLKAGQVLVLPNAYAKKTILLIDKKTYLPLVQVIYDELGFFERYEYHDLQVNPSFKKDEFSKDFPAYHF</sequence>
<dbReference type="OrthoDB" id="870556at2"/>
<evidence type="ECO:0000313" key="2">
    <source>
        <dbReference type="EMBL" id="RNI24065.1"/>
    </source>
</evidence>
<dbReference type="Gene3D" id="3.10.350.10">
    <property type="entry name" value="LysM domain"/>
    <property type="match status" value="1"/>
</dbReference>
<dbReference type="InterPro" id="IPR011465">
    <property type="entry name" value="DUF1571"/>
</dbReference>
<dbReference type="EMBL" id="RJJD01000013">
    <property type="protein sequence ID" value="RNI24065.1"/>
    <property type="molecule type" value="Genomic_DNA"/>
</dbReference>
<comment type="caution">
    <text evidence="2">The sequence shown here is derived from an EMBL/GenBank/DDBJ whole genome shotgun (WGS) entry which is preliminary data.</text>
</comment>
<dbReference type="InterPro" id="IPR018392">
    <property type="entry name" value="LysM"/>
</dbReference>
<dbReference type="SMART" id="SM00257">
    <property type="entry name" value="LysM"/>
    <property type="match status" value="1"/>
</dbReference>
<evidence type="ECO:0000259" key="1">
    <source>
        <dbReference type="PROSITE" id="PS51782"/>
    </source>
</evidence>
<dbReference type="PROSITE" id="PS51782">
    <property type="entry name" value="LYSM"/>
    <property type="match status" value="1"/>
</dbReference>
<organism evidence="2 3">
    <name type="scientific">Rufibacter latericius</name>
    <dbReference type="NCBI Taxonomy" id="2487040"/>
    <lineage>
        <taxon>Bacteria</taxon>
        <taxon>Pseudomonadati</taxon>
        <taxon>Bacteroidota</taxon>
        <taxon>Cytophagia</taxon>
        <taxon>Cytophagales</taxon>
        <taxon>Hymenobacteraceae</taxon>
        <taxon>Rufibacter</taxon>
    </lineage>
</organism>
<proteinExistence type="predicted"/>
<reference evidence="2 3" key="1">
    <citation type="submission" date="2018-11" db="EMBL/GenBank/DDBJ databases">
        <title>Rufibacter latericius sp. nov., isolated from water in Baiyang Lake.</title>
        <authorList>
            <person name="Yang Y."/>
        </authorList>
    </citation>
    <scope>NUCLEOTIDE SEQUENCE [LARGE SCALE GENOMIC DNA]</scope>
    <source>
        <strain evidence="2 3">R-22-1c-1</strain>
    </source>
</reference>
<feature type="domain" description="LysM" evidence="1">
    <location>
        <begin position="190"/>
        <end position="234"/>
    </location>
</feature>
<accession>A0A3M9MFU8</accession>
<dbReference type="Pfam" id="PF01476">
    <property type="entry name" value="LysM"/>
    <property type="match status" value="1"/>
</dbReference>